<dbReference type="NCBIfam" id="TIGR03847">
    <property type="entry name" value="conserved hypothetical protein"/>
    <property type="match status" value="1"/>
</dbReference>
<evidence type="ECO:0000313" key="1">
    <source>
        <dbReference type="EMBL" id="ALE18410.1"/>
    </source>
</evidence>
<proteinExistence type="predicted"/>
<dbReference type="AlphaFoldDB" id="A0A0M3TB78"/>
<dbReference type="RefSeq" id="WP_053961291.1">
    <property type="nucleotide sequence ID" value="NZ_CAJPTR010000002.1"/>
</dbReference>
<gene>
    <name evidence="1" type="ORF">AL705_00175</name>
</gene>
<dbReference type="STRING" id="1528099.AL705_00175"/>
<evidence type="ECO:0000313" key="2">
    <source>
        <dbReference type="Proteomes" id="UP000068137"/>
    </source>
</evidence>
<sequence>MSRHLFVFDHPSRCIVGAIGEYPDQSYYLQVTQDEQLISVELDALQLRLIAKRIDQLLDDVGDYYNLRIPHRSRRLEDLSPLDMPLDSEFLVGTIGLAWGEEESAIILELLAFTAGDFDESFMMSDDAEYGPDTVRILLHPQLARQFAHRTTVVYTAGRPLCPLCGEPIGPEGHICARLNGYRRDLSDVIDRLTDYQR</sequence>
<dbReference type="Proteomes" id="UP000068137">
    <property type="component" value="Chromosome"/>
</dbReference>
<dbReference type="EMBL" id="CP012390">
    <property type="protein sequence ID" value="ALE18410.1"/>
    <property type="molecule type" value="Genomic_DNA"/>
</dbReference>
<evidence type="ECO:0008006" key="3">
    <source>
        <dbReference type="Google" id="ProtNLM"/>
    </source>
</evidence>
<name>A0A0M3TB78_9ACTN</name>
<dbReference type="OrthoDB" id="156387at2"/>
<organism evidence="1 2">
    <name type="scientific">Lawsonella clevelandensis</name>
    <dbReference type="NCBI Taxonomy" id="1528099"/>
    <lineage>
        <taxon>Bacteria</taxon>
        <taxon>Bacillati</taxon>
        <taxon>Actinomycetota</taxon>
        <taxon>Actinomycetes</taxon>
        <taxon>Mycobacteriales</taxon>
        <taxon>Lawsonellaceae</taxon>
        <taxon>Lawsonella</taxon>
    </lineage>
</organism>
<accession>A0A0M3TB78</accession>
<dbReference type="KEGG" id="cbq:AL705_00175"/>
<protein>
    <recommendedName>
        <fullName evidence="3">DUF3090 domain-containing protein</fullName>
    </recommendedName>
</protein>
<dbReference type="InterPro" id="IPR021441">
    <property type="entry name" value="DUF3090"/>
</dbReference>
<dbReference type="Pfam" id="PF11290">
    <property type="entry name" value="DUF3090"/>
    <property type="match status" value="1"/>
</dbReference>
<reference evidence="1 2" key="1">
    <citation type="journal article" date="2015" name="Genome Announc.">
        <title>Complete Genome Sequences for Two Strains of a Novel Fastidious, Partially Acid-Fast, Gram-Positive Corynebacterineae Bacterium, Derived from Human Clinical Samples.</title>
        <authorList>
            <person name="Nicholson A.C."/>
            <person name="Bell M."/>
            <person name="Humrighouse B.W."/>
            <person name="McQuiston J.R."/>
        </authorList>
    </citation>
    <scope>NUCLEOTIDE SEQUENCE [LARGE SCALE GENOMIC DNA]</scope>
    <source>
        <strain evidence="1 2">X1698</strain>
    </source>
</reference>